<organism evidence="4 5">
    <name type="scientific">Bacteroides xylanisolvens</name>
    <dbReference type="NCBI Taxonomy" id="371601"/>
    <lineage>
        <taxon>Bacteria</taxon>
        <taxon>Pseudomonadati</taxon>
        <taxon>Bacteroidota</taxon>
        <taxon>Bacteroidia</taxon>
        <taxon>Bacteroidales</taxon>
        <taxon>Bacteroidaceae</taxon>
        <taxon>Bacteroides</taxon>
    </lineage>
</organism>
<dbReference type="Proteomes" id="UP000196036">
    <property type="component" value="Unassembled WGS sequence"/>
</dbReference>
<dbReference type="RefSeq" id="WP_087317806.1">
    <property type="nucleotide sequence ID" value="NZ_JAHOJA010000011.1"/>
</dbReference>
<keyword evidence="2" id="KW-1133">Transmembrane helix</keyword>
<dbReference type="InterPro" id="IPR036291">
    <property type="entry name" value="NAD(P)-bd_dom_sf"/>
</dbReference>
<reference evidence="5" key="1">
    <citation type="submission" date="2017-04" db="EMBL/GenBank/DDBJ databases">
        <title>Function of individual gut microbiota members based on whole genome sequencing of pure cultures obtained from chicken caecum.</title>
        <authorList>
            <person name="Medvecky M."/>
            <person name="Cejkova D."/>
            <person name="Polansky O."/>
            <person name="Karasova D."/>
            <person name="Kubasova T."/>
            <person name="Cizek A."/>
            <person name="Rychlik I."/>
        </authorList>
    </citation>
    <scope>NUCLEOTIDE SEQUENCE [LARGE SCALE GENOMIC DNA]</scope>
    <source>
        <strain evidence="5">An109</strain>
    </source>
</reference>
<comment type="caution">
    <text evidence="4">The sequence shown here is derived from an EMBL/GenBank/DDBJ whole genome shotgun (WGS) entry which is preliminary data.</text>
</comment>
<sequence>MDFEIKENTNVIIVTGVAGFIGFSLTLCLLKQGVTVIGIDNLTGEKKQNVLQDQRLSMLMKFDSFVFLKHDLSLDCTLLTSWFKSVHTVIHLAASPGVRDSIEHPERYIRNNIVAFSHVIHLAAKCHVKHFVFASSSSVYGNHIIPKDGISEDMVDDTPKSIYAMTKRQNELEAYVVSNSTDMKITGLRFFSVYGKWGRPDMAPWIFAKAMLQKEPVVLYSGGLCKRDFTYIDDVVNAISAIIHLERKRQFEIYNIGSSSPHTVKELANFIQEETNCKAIFSEKPLPIADVSITHANMSKFNRDYGEICFVNFRTGIKQFCAWFKTYDGLQTDRLS</sequence>
<dbReference type="Gene3D" id="3.40.50.720">
    <property type="entry name" value="NAD(P)-binding Rossmann-like Domain"/>
    <property type="match status" value="1"/>
</dbReference>
<keyword evidence="2" id="KW-0812">Transmembrane</keyword>
<dbReference type="PANTHER" id="PTHR43574">
    <property type="entry name" value="EPIMERASE-RELATED"/>
    <property type="match status" value="1"/>
</dbReference>
<feature type="domain" description="NAD-dependent epimerase/dehydratase" evidence="3">
    <location>
        <begin position="12"/>
        <end position="257"/>
    </location>
</feature>
<keyword evidence="1" id="KW-0520">NAD</keyword>
<dbReference type="InterPro" id="IPR001509">
    <property type="entry name" value="Epimerase_deHydtase"/>
</dbReference>
<dbReference type="AlphaFoldDB" id="A0A1Y4VSP3"/>
<feature type="transmembrane region" description="Helical" evidence="2">
    <location>
        <begin position="12"/>
        <end position="30"/>
    </location>
</feature>
<dbReference type="Gene3D" id="3.90.25.10">
    <property type="entry name" value="UDP-galactose 4-epimerase, domain 1"/>
    <property type="match status" value="1"/>
</dbReference>
<protein>
    <recommendedName>
        <fullName evidence="3">NAD-dependent epimerase/dehydratase domain-containing protein</fullName>
    </recommendedName>
</protein>
<proteinExistence type="predicted"/>
<name>A0A1Y4VSP3_9BACE</name>
<evidence type="ECO:0000313" key="4">
    <source>
        <dbReference type="EMBL" id="OUQ72205.1"/>
    </source>
</evidence>
<dbReference type="Pfam" id="PF01370">
    <property type="entry name" value="Epimerase"/>
    <property type="match status" value="1"/>
</dbReference>
<evidence type="ECO:0000256" key="1">
    <source>
        <dbReference type="ARBA" id="ARBA00023027"/>
    </source>
</evidence>
<dbReference type="SUPFAM" id="SSF51735">
    <property type="entry name" value="NAD(P)-binding Rossmann-fold domains"/>
    <property type="match status" value="1"/>
</dbReference>
<dbReference type="EMBL" id="NFLW01000007">
    <property type="protein sequence ID" value="OUQ72205.1"/>
    <property type="molecule type" value="Genomic_DNA"/>
</dbReference>
<dbReference type="PRINTS" id="PR01713">
    <property type="entry name" value="NUCEPIMERASE"/>
</dbReference>
<evidence type="ECO:0000259" key="3">
    <source>
        <dbReference type="Pfam" id="PF01370"/>
    </source>
</evidence>
<gene>
    <name evidence="4" type="ORF">B5E52_05810</name>
</gene>
<keyword evidence="2" id="KW-0472">Membrane</keyword>
<evidence type="ECO:0000256" key="2">
    <source>
        <dbReference type="SAM" id="Phobius"/>
    </source>
</evidence>
<evidence type="ECO:0000313" key="5">
    <source>
        <dbReference type="Proteomes" id="UP000196036"/>
    </source>
</evidence>
<accession>A0A1Y4VSP3</accession>